<accession>A0ABU6Z4V1</accession>
<sequence length="208" mass="23400">MPIKPLSACIISCAPIPVRPVNPVKVRGFFKTTHSPSSCDYRSQHHHAHQTYPFPTNPILDPLGSAAGSLELHQCLRFPSSRFFSWRRRPSSLGRVRHRRGRRSCRCRGKGSCRRRDNEWRRPPIEKNSSSVLRWIDTLQPSPPGRDFAVGEEEGSCTVPRLLSHLLGTATALHSCSECCCVMLLLLANWKHGKVEETTRSPSILLDG</sequence>
<proteinExistence type="predicted"/>
<dbReference type="Proteomes" id="UP001341840">
    <property type="component" value="Unassembled WGS sequence"/>
</dbReference>
<keyword evidence="2" id="KW-1185">Reference proteome</keyword>
<protein>
    <submittedName>
        <fullName evidence="1">Uncharacterized protein</fullName>
    </submittedName>
</protein>
<comment type="caution">
    <text evidence="1">The sequence shown here is derived from an EMBL/GenBank/DDBJ whole genome shotgun (WGS) entry which is preliminary data.</text>
</comment>
<name>A0ABU6Z4V1_9FABA</name>
<dbReference type="EMBL" id="JASCZI010271918">
    <property type="protein sequence ID" value="MED6217564.1"/>
    <property type="molecule type" value="Genomic_DNA"/>
</dbReference>
<gene>
    <name evidence="1" type="ORF">PIB30_018958</name>
</gene>
<evidence type="ECO:0000313" key="2">
    <source>
        <dbReference type="Proteomes" id="UP001341840"/>
    </source>
</evidence>
<evidence type="ECO:0000313" key="1">
    <source>
        <dbReference type="EMBL" id="MED6217564.1"/>
    </source>
</evidence>
<organism evidence="1 2">
    <name type="scientific">Stylosanthes scabra</name>
    <dbReference type="NCBI Taxonomy" id="79078"/>
    <lineage>
        <taxon>Eukaryota</taxon>
        <taxon>Viridiplantae</taxon>
        <taxon>Streptophyta</taxon>
        <taxon>Embryophyta</taxon>
        <taxon>Tracheophyta</taxon>
        <taxon>Spermatophyta</taxon>
        <taxon>Magnoliopsida</taxon>
        <taxon>eudicotyledons</taxon>
        <taxon>Gunneridae</taxon>
        <taxon>Pentapetalae</taxon>
        <taxon>rosids</taxon>
        <taxon>fabids</taxon>
        <taxon>Fabales</taxon>
        <taxon>Fabaceae</taxon>
        <taxon>Papilionoideae</taxon>
        <taxon>50 kb inversion clade</taxon>
        <taxon>dalbergioids sensu lato</taxon>
        <taxon>Dalbergieae</taxon>
        <taxon>Pterocarpus clade</taxon>
        <taxon>Stylosanthes</taxon>
    </lineage>
</organism>
<reference evidence="1 2" key="1">
    <citation type="journal article" date="2023" name="Plants (Basel)">
        <title>Bridging the Gap: Combining Genomics and Transcriptomics Approaches to Understand Stylosanthes scabra, an Orphan Legume from the Brazilian Caatinga.</title>
        <authorList>
            <person name="Ferreira-Neto J.R.C."/>
            <person name="da Silva M.D."/>
            <person name="Binneck E."/>
            <person name="de Melo N.F."/>
            <person name="da Silva R.H."/>
            <person name="de Melo A.L.T.M."/>
            <person name="Pandolfi V."/>
            <person name="Bustamante F.O."/>
            <person name="Brasileiro-Vidal A.C."/>
            <person name="Benko-Iseppon A.M."/>
        </authorList>
    </citation>
    <scope>NUCLEOTIDE SEQUENCE [LARGE SCALE GENOMIC DNA]</scope>
    <source>
        <tissue evidence="1">Leaves</tissue>
    </source>
</reference>